<evidence type="ECO:0000313" key="2">
    <source>
        <dbReference type="EMBL" id="PCE27315.1"/>
    </source>
</evidence>
<sequence length="392" mass="42692">MSWPVPTLTTIERPPPVSVRVWLSLLVAAAATTAAAVLMLWPHGQSTGTVIFWVLLVGAPLCTCTLLFGWRLSRWEQEQLNAEESEQEKERVESLWRDWCRRALSVDCAAGFLPQAVGADRLGDRDAMLPVNMNRAVGFEWAKDKTGAQRRSELLHRVASRLAHRLTDFRAIALTLILDGVSLADEEAWEAEATRIFSEAAPGVDFHVDFAMETDCVEWIGPHIDADELPPRLVIAAQLWHGEGDHAFSEGAAAILFGSRTGSGRTETPAAPAAGYILRPMTTGDELLKADLSQLMEMQVMPRRLTHVWFTGCSDAFEVATSASLSSPETTIVDVLLDSVAGVAGPVSGWIALSLALEAGQSNPNPQLVVGRQPGRDETRLCVVTSGEFEEN</sequence>
<protein>
    <recommendedName>
        <fullName evidence="4">Type VI secretion protein</fullName>
    </recommendedName>
</protein>
<dbReference type="AlphaFoldDB" id="A0A2A4F2J9"/>
<proteinExistence type="predicted"/>
<accession>A0A2A4F2J9</accession>
<evidence type="ECO:0000256" key="1">
    <source>
        <dbReference type="SAM" id="Phobius"/>
    </source>
</evidence>
<dbReference type="OrthoDB" id="9807890at2"/>
<dbReference type="EMBL" id="MTZV01000002">
    <property type="protein sequence ID" value="PCE27315.1"/>
    <property type="molecule type" value="Genomic_DNA"/>
</dbReference>
<keyword evidence="1" id="KW-0472">Membrane</keyword>
<keyword evidence="1" id="KW-1133">Transmembrane helix</keyword>
<gene>
    <name evidence="2" type="ORF">BWP39_02125</name>
</gene>
<keyword evidence="1" id="KW-0812">Transmembrane</keyword>
<name>A0A2A4F2J9_9BURK</name>
<dbReference type="RefSeq" id="WP_133116812.1">
    <property type="nucleotide sequence ID" value="NZ_MTZV01000002.1"/>
</dbReference>
<evidence type="ECO:0000313" key="3">
    <source>
        <dbReference type="Proteomes" id="UP000218022"/>
    </source>
</evidence>
<organism evidence="2 3">
    <name type="scientific">Paraburkholderia acidicola</name>
    <dbReference type="NCBI Taxonomy" id="1912599"/>
    <lineage>
        <taxon>Bacteria</taxon>
        <taxon>Pseudomonadati</taxon>
        <taxon>Pseudomonadota</taxon>
        <taxon>Betaproteobacteria</taxon>
        <taxon>Burkholderiales</taxon>
        <taxon>Burkholderiaceae</taxon>
        <taxon>Paraburkholderia</taxon>
    </lineage>
</organism>
<reference evidence="2 3" key="1">
    <citation type="submission" date="2017-01" db="EMBL/GenBank/DDBJ databases">
        <title>Whole-Genome Shotgun Sequencing of Two beta-Proteobacterial Species in Search of the Bulgecin Biosynthetic Cluster.</title>
        <authorList>
            <person name="Horsman M.E."/>
            <person name="Marous D.R."/>
            <person name="Li R."/>
            <person name="Oliver R.A."/>
            <person name="Byun B."/>
            <person name="Emrich S.J."/>
            <person name="Boggess B."/>
            <person name="Townsend C.A."/>
            <person name="Mobashery S."/>
        </authorList>
    </citation>
    <scope>NUCLEOTIDE SEQUENCE [LARGE SCALE GENOMIC DNA]</scope>
    <source>
        <strain evidence="2 3">ATCC 31363</strain>
    </source>
</reference>
<feature type="transmembrane region" description="Helical" evidence="1">
    <location>
        <begin position="50"/>
        <end position="70"/>
    </location>
</feature>
<feature type="transmembrane region" description="Helical" evidence="1">
    <location>
        <begin position="21"/>
        <end position="44"/>
    </location>
</feature>
<comment type="caution">
    <text evidence="2">The sequence shown here is derived from an EMBL/GenBank/DDBJ whole genome shotgun (WGS) entry which is preliminary data.</text>
</comment>
<dbReference type="Proteomes" id="UP000218022">
    <property type="component" value="Unassembled WGS sequence"/>
</dbReference>
<evidence type="ECO:0008006" key="4">
    <source>
        <dbReference type="Google" id="ProtNLM"/>
    </source>
</evidence>